<reference evidence="9" key="1">
    <citation type="journal article" date="2019" name="Int. J. Syst. Evol. Microbiol.">
        <title>The Global Catalogue of Microorganisms (GCM) 10K type strain sequencing project: providing services to taxonomists for standard genome sequencing and annotation.</title>
        <authorList>
            <consortium name="The Broad Institute Genomics Platform"/>
            <consortium name="The Broad Institute Genome Sequencing Center for Infectious Disease"/>
            <person name="Wu L."/>
            <person name="Ma J."/>
        </authorList>
    </citation>
    <scope>NUCLEOTIDE SEQUENCE [LARGE SCALE GENOMIC DNA]</scope>
    <source>
        <strain evidence="9">CGMCC 4.7466</strain>
    </source>
</reference>
<evidence type="ECO:0000313" key="8">
    <source>
        <dbReference type="EMBL" id="MFC4873273.1"/>
    </source>
</evidence>
<dbReference type="Proteomes" id="UP001595818">
    <property type="component" value="Unassembled WGS sequence"/>
</dbReference>
<keyword evidence="7" id="KW-0998">Cell outer membrane</keyword>
<name>A0ABV9T3H0_9BACT</name>
<comment type="caution">
    <text evidence="8">The sequence shown here is derived from an EMBL/GenBank/DDBJ whole genome shotgun (WGS) entry which is preliminary data.</text>
</comment>
<evidence type="ECO:0000256" key="5">
    <source>
        <dbReference type="ARBA" id="ARBA00022692"/>
    </source>
</evidence>
<dbReference type="EMBL" id="JBHSJJ010000009">
    <property type="protein sequence ID" value="MFC4873273.1"/>
    <property type="molecule type" value="Genomic_DNA"/>
</dbReference>
<comment type="similarity">
    <text evidence="2">Belongs to the outer membrane factor (OMF) (TC 1.B.17) family.</text>
</comment>
<dbReference type="RefSeq" id="WP_377065963.1">
    <property type="nucleotide sequence ID" value="NZ_JBHSJJ010000009.1"/>
</dbReference>
<dbReference type="Gene3D" id="1.20.1600.10">
    <property type="entry name" value="Outer membrane efflux proteins (OEP)"/>
    <property type="match status" value="1"/>
</dbReference>
<keyword evidence="3" id="KW-0813">Transport</keyword>
<sequence length="237" mass="26901">MTNFLFICLHGFAQTDENTFHAFDLNKDLGGQLPPLDELIDMAISNHPTIKLNEELIGSAEARVKLARKSWTNQLRGYFDYGYGNQVILATGPQGTGDLSNIANGYRAGANISFPLSEIFTRSDRISLQKHELSATYYKSRETELDIANQVIDVYNDLLLAQRLVGIRYTMQEKARVSLTQMEMDFKTGNIDTGVYMRNMEIYTIAQSEYENAKKNFWVAVQKLEILIGQPLENIIK</sequence>
<dbReference type="InterPro" id="IPR051906">
    <property type="entry name" value="TolC-like"/>
</dbReference>
<keyword evidence="6" id="KW-0472">Membrane</keyword>
<accession>A0ABV9T3H0</accession>
<evidence type="ECO:0000256" key="4">
    <source>
        <dbReference type="ARBA" id="ARBA00022452"/>
    </source>
</evidence>
<comment type="subcellular location">
    <subcellularLocation>
        <location evidence="1">Cell outer membrane</location>
    </subcellularLocation>
</comment>
<protein>
    <submittedName>
        <fullName evidence="8">TolC family protein</fullName>
    </submittedName>
</protein>
<evidence type="ECO:0000256" key="2">
    <source>
        <dbReference type="ARBA" id="ARBA00007613"/>
    </source>
</evidence>
<evidence type="ECO:0000313" key="9">
    <source>
        <dbReference type="Proteomes" id="UP001595818"/>
    </source>
</evidence>
<keyword evidence="9" id="KW-1185">Reference proteome</keyword>
<keyword evidence="4" id="KW-1134">Transmembrane beta strand</keyword>
<evidence type="ECO:0000256" key="7">
    <source>
        <dbReference type="ARBA" id="ARBA00023237"/>
    </source>
</evidence>
<keyword evidence="5" id="KW-0812">Transmembrane</keyword>
<dbReference type="PANTHER" id="PTHR30026:SF20">
    <property type="entry name" value="OUTER MEMBRANE PROTEIN TOLC"/>
    <property type="match status" value="1"/>
</dbReference>
<dbReference type="SUPFAM" id="SSF56954">
    <property type="entry name" value="Outer membrane efflux proteins (OEP)"/>
    <property type="match status" value="1"/>
</dbReference>
<evidence type="ECO:0000256" key="1">
    <source>
        <dbReference type="ARBA" id="ARBA00004442"/>
    </source>
</evidence>
<proteinExistence type="inferred from homology"/>
<evidence type="ECO:0000256" key="3">
    <source>
        <dbReference type="ARBA" id="ARBA00022448"/>
    </source>
</evidence>
<gene>
    <name evidence="8" type="ORF">ACFPFU_16350</name>
</gene>
<dbReference type="Pfam" id="PF02321">
    <property type="entry name" value="OEP"/>
    <property type="match status" value="1"/>
</dbReference>
<dbReference type="PANTHER" id="PTHR30026">
    <property type="entry name" value="OUTER MEMBRANE PROTEIN TOLC"/>
    <property type="match status" value="1"/>
</dbReference>
<evidence type="ECO:0000256" key="6">
    <source>
        <dbReference type="ARBA" id="ARBA00023136"/>
    </source>
</evidence>
<dbReference type="InterPro" id="IPR003423">
    <property type="entry name" value="OMP_efflux"/>
</dbReference>
<organism evidence="8 9">
    <name type="scientific">Negadavirga shengliensis</name>
    <dbReference type="NCBI Taxonomy" id="1389218"/>
    <lineage>
        <taxon>Bacteria</taxon>
        <taxon>Pseudomonadati</taxon>
        <taxon>Bacteroidota</taxon>
        <taxon>Cytophagia</taxon>
        <taxon>Cytophagales</taxon>
        <taxon>Cyclobacteriaceae</taxon>
        <taxon>Negadavirga</taxon>
    </lineage>
</organism>